<dbReference type="Proteomes" id="UP001150569">
    <property type="component" value="Unassembled WGS sequence"/>
</dbReference>
<protein>
    <submittedName>
        <fullName evidence="2">Uncharacterized protein</fullName>
    </submittedName>
</protein>
<comment type="caution">
    <text evidence="2">The sequence shown here is derived from an EMBL/GenBank/DDBJ whole genome shotgun (WGS) entry which is preliminary data.</text>
</comment>
<dbReference type="AlphaFoldDB" id="A0A9W8AJ24"/>
<evidence type="ECO:0000313" key="2">
    <source>
        <dbReference type="EMBL" id="KAJ1928023.1"/>
    </source>
</evidence>
<keyword evidence="3" id="KW-1185">Reference proteome</keyword>
<dbReference type="OrthoDB" id="5599097at2759"/>
<dbReference type="EMBL" id="JANBPT010000092">
    <property type="protein sequence ID" value="KAJ1928023.1"/>
    <property type="molecule type" value="Genomic_DNA"/>
</dbReference>
<organism evidence="2 3">
    <name type="scientific">Tieghemiomyces parasiticus</name>
    <dbReference type="NCBI Taxonomy" id="78921"/>
    <lineage>
        <taxon>Eukaryota</taxon>
        <taxon>Fungi</taxon>
        <taxon>Fungi incertae sedis</taxon>
        <taxon>Zoopagomycota</taxon>
        <taxon>Kickxellomycotina</taxon>
        <taxon>Dimargaritomycetes</taxon>
        <taxon>Dimargaritales</taxon>
        <taxon>Dimargaritaceae</taxon>
        <taxon>Tieghemiomyces</taxon>
    </lineage>
</organism>
<proteinExistence type="predicted"/>
<accession>A0A9W8AJ24</accession>
<feature type="transmembrane region" description="Helical" evidence="1">
    <location>
        <begin position="45"/>
        <end position="64"/>
    </location>
</feature>
<keyword evidence="1" id="KW-0472">Membrane</keyword>
<keyword evidence="1" id="KW-1133">Transmembrane helix</keyword>
<gene>
    <name evidence="2" type="ORF">IWQ60_002438</name>
</gene>
<evidence type="ECO:0000313" key="3">
    <source>
        <dbReference type="Proteomes" id="UP001150569"/>
    </source>
</evidence>
<evidence type="ECO:0000256" key="1">
    <source>
        <dbReference type="SAM" id="Phobius"/>
    </source>
</evidence>
<feature type="transmembrane region" description="Helical" evidence="1">
    <location>
        <begin position="7"/>
        <end position="25"/>
    </location>
</feature>
<sequence>MDNTTRGSFALGFVLAFTGLGLFIASRVVRLNYYENSIDYHTALIRYHALTWAGVVAFVLAGPLPTAPYDPNHGGYASYTPPPVYQPAPSYPYPQAPPYSPAAANKL</sequence>
<name>A0A9W8AJ24_9FUNG</name>
<keyword evidence="1" id="KW-0812">Transmembrane</keyword>
<reference evidence="2" key="1">
    <citation type="submission" date="2022-07" db="EMBL/GenBank/DDBJ databases">
        <title>Phylogenomic reconstructions and comparative analyses of Kickxellomycotina fungi.</title>
        <authorList>
            <person name="Reynolds N.K."/>
            <person name="Stajich J.E."/>
            <person name="Barry K."/>
            <person name="Grigoriev I.V."/>
            <person name="Crous P."/>
            <person name="Smith M.E."/>
        </authorList>
    </citation>
    <scope>NUCLEOTIDE SEQUENCE</scope>
    <source>
        <strain evidence="2">RSA 861</strain>
    </source>
</reference>